<dbReference type="AlphaFoldDB" id="A0A0D2WNY9"/>
<evidence type="ECO:0000256" key="2">
    <source>
        <dbReference type="SAM" id="Phobius"/>
    </source>
</evidence>
<keyword evidence="2" id="KW-0472">Membrane</keyword>
<dbReference type="OrthoDB" id="1857261at2759"/>
<evidence type="ECO:0000313" key="4">
    <source>
        <dbReference type="EMBL" id="KJE92990.1"/>
    </source>
</evidence>
<dbReference type="InterPro" id="IPR057197">
    <property type="entry name" value="DUF7875"/>
</dbReference>
<keyword evidence="2" id="KW-1133">Transmembrane helix</keyword>
<sequence length="118" mass="12649">MPAADHPPTTTTTTTTSSGASSFDASFDEDDAVMRARATPCATIMRISAALGAIGGGMSGPLLTRLMHGFSNTPAQRRRTMVLGAVVGAMVVPYITFHISPNCSEINRRAYDWNRRIF</sequence>
<dbReference type="RefSeq" id="XP_004363585.1">
    <property type="nucleotide sequence ID" value="XM_004363528.1"/>
</dbReference>
<dbReference type="PANTHER" id="PTHR36331:SF1">
    <property type="entry name" value="40S RIBOSOMAL PROTEIN"/>
    <property type="match status" value="1"/>
</dbReference>
<organism evidence="4 5">
    <name type="scientific">Capsaspora owczarzaki (strain ATCC 30864)</name>
    <dbReference type="NCBI Taxonomy" id="595528"/>
    <lineage>
        <taxon>Eukaryota</taxon>
        <taxon>Filasterea</taxon>
        <taxon>Capsaspora</taxon>
    </lineage>
</organism>
<accession>A0A0D2WNY9</accession>
<dbReference type="InParanoid" id="A0A0D2WNY9"/>
<dbReference type="EMBL" id="KE346364">
    <property type="protein sequence ID" value="KJE92990.1"/>
    <property type="molecule type" value="Genomic_DNA"/>
</dbReference>
<keyword evidence="5" id="KW-1185">Reference proteome</keyword>
<gene>
    <name evidence="4" type="ORF">CAOG_003857</name>
</gene>
<reference evidence="5" key="1">
    <citation type="submission" date="2011-02" db="EMBL/GenBank/DDBJ databases">
        <title>The Genome Sequence of Capsaspora owczarzaki ATCC 30864.</title>
        <authorList>
            <person name="Russ C."/>
            <person name="Cuomo C."/>
            <person name="Burger G."/>
            <person name="Gray M.W."/>
            <person name="Holland P.W.H."/>
            <person name="King N."/>
            <person name="Lang F.B.F."/>
            <person name="Roger A.J."/>
            <person name="Ruiz-Trillo I."/>
            <person name="Young S.K."/>
            <person name="Zeng Q."/>
            <person name="Gargeya S."/>
            <person name="Alvarado L."/>
            <person name="Berlin A."/>
            <person name="Chapman S.B."/>
            <person name="Chen Z."/>
            <person name="Freedman E."/>
            <person name="Gellesch M."/>
            <person name="Goldberg J."/>
            <person name="Griggs A."/>
            <person name="Gujja S."/>
            <person name="Heilman E."/>
            <person name="Heiman D."/>
            <person name="Howarth C."/>
            <person name="Mehta T."/>
            <person name="Neiman D."/>
            <person name="Pearson M."/>
            <person name="Roberts A."/>
            <person name="Saif S."/>
            <person name="Shea T."/>
            <person name="Shenoy N."/>
            <person name="Sisk P."/>
            <person name="Stolte C."/>
            <person name="Sykes S."/>
            <person name="White J."/>
            <person name="Yandava C."/>
            <person name="Haas B."/>
            <person name="Nusbaum C."/>
            <person name="Birren B."/>
        </authorList>
    </citation>
    <scope>NUCLEOTIDE SEQUENCE</scope>
    <source>
        <strain evidence="5">ATCC 30864</strain>
    </source>
</reference>
<proteinExistence type="predicted"/>
<feature type="domain" description="DUF7875" evidence="3">
    <location>
        <begin position="30"/>
        <end position="113"/>
    </location>
</feature>
<name>A0A0D2WNY9_CAPO3</name>
<evidence type="ECO:0000259" key="3">
    <source>
        <dbReference type="Pfam" id="PF25285"/>
    </source>
</evidence>
<feature type="transmembrane region" description="Helical" evidence="2">
    <location>
        <begin position="44"/>
        <end position="68"/>
    </location>
</feature>
<protein>
    <recommendedName>
        <fullName evidence="3">DUF7875 domain-containing protein</fullName>
    </recommendedName>
</protein>
<evidence type="ECO:0000256" key="1">
    <source>
        <dbReference type="SAM" id="MobiDB-lite"/>
    </source>
</evidence>
<feature type="region of interest" description="Disordered" evidence="1">
    <location>
        <begin position="1"/>
        <end position="25"/>
    </location>
</feature>
<dbReference type="Proteomes" id="UP000008743">
    <property type="component" value="Unassembled WGS sequence"/>
</dbReference>
<keyword evidence="2" id="KW-0812">Transmembrane</keyword>
<dbReference type="PANTHER" id="PTHR36331">
    <property type="entry name" value="40S RIBOSOMAL PROTEIN"/>
    <property type="match status" value="1"/>
</dbReference>
<dbReference type="Pfam" id="PF25285">
    <property type="entry name" value="DUF7875"/>
    <property type="match status" value="1"/>
</dbReference>
<feature type="transmembrane region" description="Helical" evidence="2">
    <location>
        <begin position="80"/>
        <end position="99"/>
    </location>
</feature>
<evidence type="ECO:0000313" key="5">
    <source>
        <dbReference type="Proteomes" id="UP000008743"/>
    </source>
</evidence>